<proteinExistence type="predicted"/>
<keyword evidence="3" id="KW-0238">DNA-binding</keyword>
<dbReference type="GO" id="GO:0043138">
    <property type="term" value="F:3'-5' DNA helicase activity"/>
    <property type="evidence" value="ECO:0007669"/>
    <property type="project" value="TreeGrafter"/>
</dbReference>
<gene>
    <name evidence="4" type="ORF">LIQ08_19920</name>
</gene>
<dbReference type="SUPFAM" id="SSF52540">
    <property type="entry name" value="P-loop containing nucleoside triphosphate hydrolases"/>
    <property type="match status" value="1"/>
</dbReference>
<reference evidence="4" key="1">
    <citation type="submission" date="2021-10" db="EMBL/GenBank/DDBJ databases">
        <title>Collection of gut derived symbiotic bacterial strains cultured from healthy donors.</title>
        <authorList>
            <person name="Lin H."/>
            <person name="Littmann E."/>
            <person name="Claire K."/>
            <person name="Pamer E."/>
        </authorList>
    </citation>
    <scope>NUCLEOTIDE SEQUENCE</scope>
    <source>
        <strain evidence="4">MSK.23.18</strain>
    </source>
</reference>
<dbReference type="GO" id="GO:0003677">
    <property type="term" value="F:DNA binding"/>
    <property type="evidence" value="ECO:0007669"/>
    <property type="project" value="UniProtKB-KW"/>
</dbReference>
<dbReference type="Proteomes" id="UP001297370">
    <property type="component" value="Unassembled WGS sequence"/>
</dbReference>
<evidence type="ECO:0000256" key="2">
    <source>
        <dbReference type="ARBA" id="ARBA00022840"/>
    </source>
</evidence>
<evidence type="ECO:0000313" key="5">
    <source>
        <dbReference type="Proteomes" id="UP001297370"/>
    </source>
</evidence>
<accession>A0AAJ1EWV2</accession>
<dbReference type="RefSeq" id="WP_226982381.1">
    <property type="nucleotide sequence ID" value="NZ_JAJBOM010000264.1"/>
</dbReference>
<evidence type="ECO:0000313" key="4">
    <source>
        <dbReference type="EMBL" id="MCB5621367.1"/>
    </source>
</evidence>
<organism evidence="4 5">
    <name type="scientific">Mediterraneibacter gnavus</name>
    <name type="common">Ruminococcus gnavus</name>
    <dbReference type="NCBI Taxonomy" id="33038"/>
    <lineage>
        <taxon>Bacteria</taxon>
        <taxon>Bacillati</taxon>
        <taxon>Bacillota</taxon>
        <taxon>Clostridia</taxon>
        <taxon>Lachnospirales</taxon>
        <taxon>Lachnospiraceae</taxon>
        <taxon>Mediterraneibacter</taxon>
    </lineage>
</organism>
<feature type="non-terminal residue" evidence="4">
    <location>
        <position position="70"/>
    </location>
</feature>
<keyword evidence="2" id="KW-0067">ATP-binding</keyword>
<sequence>ILHSQLSAGERYDEYRRILNSEVKIVVGARSAVFAPLEKIGLIILDEEHDPSYKQESKPRYQTTQIARIR</sequence>
<evidence type="ECO:0000256" key="3">
    <source>
        <dbReference type="ARBA" id="ARBA00023125"/>
    </source>
</evidence>
<evidence type="ECO:0008006" key="6">
    <source>
        <dbReference type="Google" id="ProtNLM"/>
    </source>
</evidence>
<dbReference type="GO" id="GO:0006302">
    <property type="term" value="P:double-strand break repair"/>
    <property type="evidence" value="ECO:0007669"/>
    <property type="project" value="TreeGrafter"/>
</dbReference>
<dbReference type="Gene3D" id="3.40.50.300">
    <property type="entry name" value="P-loop containing nucleotide triphosphate hydrolases"/>
    <property type="match status" value="1"/>
</dbReference>
<dbReference type="PANTHER" id="PTHR30580">
    <property type="entry name" value="PRIMOSOMAL PROTEIN N"/>
    <property type="match status" value="1"/>
</dbReference>
<evidence type="ECO:0000256" key="1">
    <source>
        <dbReference type="ARBA" id="ARBA00022741"/>
    </source>
</evidence>
<comment type="caution">
    <text evidence="4">The sequence shown here is derived from an EMBL/GenBank/DDBJ whole genome shotgun (WGS) entry which is preliminary data.</text>
</comment>
<dbReference type="GO" id="GO:0006270">
    <property type="term" value="P:DNA replication initiation"/>
    <property type="evidence" value="ECO:0007669"/>
    <property type="project" value="TreeGrafter"/>
</dbReference>
<dbReference type="EMBL" id="JAJBOM010000264">
    <property type="protein sequence ID" value="MCB5621367.1"/>
    <property type="molecule type" value="Genomic_DNA"/>
</dbReference>
<protein>
    <recommendedName>
        <fullName evidence="6">Primosomal protein N</fullName>
    </recommendedName>
</protein>
<dbReference type="GO" id="GO:0005524">
    <property type="term" value="F:ATP binding"/>
    <property type="evidence" value="ECO:0007669"/>
    <property type="project" value="UniProtKB-KW"/>
</dbReference>
<dbReference type="PANTHER" id="PTHR30580:SF0">
    <property type="entry name" value="PRIMOSOMAL PROTEIN N"/>
    <property type="match status" value="1"/>
</dbReference>
<dbReference type="GO" id="GO:0006310">
    <property type="term" value="P:DNA recombination"/>
    <property type="evidence" value="ECO:0007669"/>
    <property type="project" value="TreeGrafter"/>
</dbReference>
<feature type="non-terminal residue" evidence="4">
    <location>
        <position position="1"/>
    </location>
</feature>
<dbReference type="InterPro" id="IPR027417">
    <property type="entry name" value="P-loop_NTPase"/>
</dbReference>
<keyword evidence="1" id="KW-0547">Nucleotide-binding</keyword>
<dbReference type="AlphaFoldDB" id="A0AAJ1EWV2"/>
<name>A0AAJ1EWV2_MEDGN</name>